<protein>
    <submittedName>
        <fullName evidence="7">Uncharacterized protein</fullName>
    </submittedName>
</protein>
<keyword evidence="6" id="KW-0472">Membrane</keyword>
<keyword evidence="5" id="KW-1133">Transmembrane helix</keyword>
<evidence type="ECO:0000256" key="2">
    <source>
        <dbReference type="ARBA" id="ARBA00006462"/>
    </source>
</evidence>
<evidence type="ECO:0000256" key="6">
    <source>
        <dbReference type="ARBA" id="ARBA00023136"/>
    </source>
</evidence>
<comment type="similarity">
    <text evidence="2">Belongs to the glycosyltransferase 31 family. Beta3-Gal-T subfamily.</text>
</comment>
<sequence length="294" mass="31813">MPSSLRHVLSPVLAHQAVRGRYKWMLLGDDDTIWSISAVLRMLETAQLPYGMPVAITDFTTRIKCSPEGQRSVFVQATDPRCQPCPAGATGESAGRRQPCPCVLPPGLAEGLLPECPREGPGRTIFYGGAGVLFSWGLVQQLASGRRAQPEPGVSNDAAPNYYTIAFSNLSRFGDDIMSEALRRYGVGFTSPPPMLQAAALPSTGVAASLFGAGVGGGSGKQRSLLQRRRLFGSFSIYNDKKSLDELLQRHQEAARLDPSHVRAMVSAHVRSRGVDLERYEEVVAQLEVLMSTV</sequence>
<dbReference type="AlphaFoldDB" id="A0A835Y5S0"/>
<name>A0A835Y5S0_9CHLO</name>
<dbReference type="OrthoDB" id="421979at2759"/>
<keyword evidence="8" id="KW-1185">Reference proteome</keyword>
<keyword evidence="3" id="KW-0812">Transmembrane</keyword>
<evidence type="ECO:0000256" key="3">
    <source>
        <dbReference type="ARBA" id="ARBA00022692"/>
    </source>
</evidence>
<proteinExistence type="inferred from homology"/>
<dbReference type="Proteomes" id="UP000612055">
    <property type="component" value="Unassembled WGS sequence"/>
</dbReference>
<dbReference type="PANTHER" id="PTHR23033">
    <property type="entry name" value="BETA1,3-GALACTOSYLTRANSFERASE"/>
    <property type="match status" value="1"/>
</dbReference>
<gene>
    <name evidence="7" type="ORF">HYH03_005264</name>
</gene>
<evidence type="ECO:0000256" key="5">
    <source>
        <dbReference type="ARBA" id="ARBA00022989"/>
    </source>
</evidence>
<evidence type="ECO:0000313" key="8">
    <source>
        <dbReference type="Proteomes" id="UP000612055"/>
    </source>
</evidence>
<evidence type="ECO:0000256" key="1">
    <source>
        <dbReference type="ARBA" id="ARBA00004606"/>
    </source>
</evidence>
<evidence type="ECO:0000256" key="4">
    <source>
        <dbReference type="ARBA" id="ARBA00022968"/>
    </source>
</evidence>
<dbReference type="InterPro" id="IPR026050">
    <property type="entry name" value="C1GALT1/C1GALT1_chp1"/>
</dbReference>
<dbReference type="GO" id="GO:0016020">
    <property type="term" value="C:membrane"/>
    <property type="evidence" value="ECO:0007669"/>
    <property type="project" value="UniProtKB-SubCell"/>
</dbReference>
<comment type="caution">
    <text evidence="7">The sequence shown here is derived from an EMBL/GenBank/DDBJ whole genome shotgun (WGS) entry which is preliminary data.</text>
</comment>
<dbReference type="EMBL" id="JAEHOE010000017">
    <property type="protein sequence ID" value="KAG2496862.1"/>
    <property type="molecule type" value="Genomic_DNA"/>
</dbReference>
<evidence type="ECO:0000313" key="7">
    <source>
        <dbReference type="EMBL" id="KAG2496862.1"/>
    </source>
</evidence>
<comment type="subcellular location">
    <subcellularLocation>
        <location evidence="1">Membrane</location>
        <topology evidence="1">Single-pass type II membrane protein</topology>
    </subcellularLocation>
</comment>
<reference evidence="7" key="1">
    <citation type="journal article" date="2020" name="bioRxiv">
        <title>Comparative genomics of Chlamydomonas.</title>
        <authorList>
            <person name="Craig R.J."/>
            <person name="Hasan A.R."/>
            <person name="Ness R.W."/>
            <person name="Keightley P.D."/>
        </authorList>
    </citation>
    <scope>NUCLEOTIDE SEQUENCE</scope>
    <source>
        <strain evidence="7">CCAP 11/70</strain>
    </source>
</reference>
<organism evidence="7 8">
    <name type="scientific">Edaphochlamys debaryana</name>
    <dbReference type="NCBI Taxonomy" id="47281"/>
    <lineage>
        <taxon>Eukaryota</taxon>
        <taxon>Viridiplantae</taxon>
        <taxon>Chlorophyta</taxon>
        <taxon>core chlorophytes</taxon>
        <taxon>Chlorophyceae</taxon>
        <taxon>CS clade</taxon>
        <taxon>Chlamydomonadales</taxon>
        <taxon>Chlamydomonadales incertae sedis</taxon>
        <taxon>Edaphochlamys</taxon>
    </lineage>
</organism>
<keyword evidence="4" id="KW-0735">Signal-anchor</keyword>
<accession>A0A835Y5S0</accession>
<dbReference type="PANTHER" id="PTHR23033:SF50">
    <property type="entry name" value="HEXOSYLTRANSFERASE"/>
    <property type="match status" value="1"/>
</dbReference>